<dbReference type="EMBL" id="FQVW01000001">
    <property type="protein sequence ID" value="SHF60201.1"/>
    <property type="molecule type" value="Genomic_DNA"/>
</dbReference>
<dbReference type="STRING" id="930117.SAMN05216225_1001460"/>
<feature type="short sequence motif" description="GXSXG" evidence="2">
    <location>
        <begin position="36"/>
        <end position="40"/>
    </location>
</feature>
<dbReference type="SUPFAM" id="SSF52151">
    <property type="entry name" value="FabD/lysophospholipase-like"/>
    <property type="match status" value="1"/>
</dbReference>
<dbReference type="InterPro" id="IPR052580">
    <property type="entry name" value="Lipid_Hydrolase"/>
</dbReference>
<feature type="short sequence motif" description="DGA/G" evidence="2">
    <location>
        <begin position="185"/>
        <end position="187"/>
    </location>
</feature>
<keyword evidence="2" id="KW-0442">Lipid degradation</keyword>
<dbReference type="PROSITE" id="PS51635">
    <property type="entry name" value="PNPLA"/>
    <property type="match status" value="1"/>
</dbReference>
<dbReference type="InterPro" id="IPR002641">
    <property type="entry name" value="PNPLA_dom"/>
</dbReference>
<reference evidence="4 5" key="1">
    <citation type="submission" date="2016-11" db="EMBL/GenBank/DDBJ databases">
        <authorList>
            <person name="Jaros S."/>
            <person name="Januszkiewicz K."/>
            <person name="Wedrychowicz H."/>
        </authorList>
    </citation>
    <scope>NUCLEOTIDE SEQUENCE [LARGE SCALE GENOMIC DNA]</scope>
    <source>
        <strain evidence="4 5">IBRC-M 10683</strain>
    </source>
</reference>
<feature type="active site" description="Nucleophile" evidence="2">
    <location>
        <position position="38"/>
    </location>
</feature>
<accession>A0A1M5CZS5</accession>
<name>A0A1M5CZS5_9BACI</name>
<comment type="caution">
    <text evidence="2">Lacks conserved residue(s) required for the propagation of feature annotation.</text>
</comment>
<evidence type="ECO:0000259" key="3">
    <source>
        <dbReference type="PROSITE" id="PS51635"/>
    </source>
</evidence>
<dbReference type="Pfam" id="PF01734">
    <property type="entry name" value="Patatin"/>
    <property type="match status" value="1"/>
</dbReference>
<evidence type="ECO:0000313" key="4">
    <source>
        <dbReference type="EMBL" id="SHF60201.1"/>
    </source>
</evidence>
<feature type="domain" description="PNPLA" evidence="3">
    <location>
        <begin position="5"/>
        <end position="198"/>
    </location>
</feature>
<keyword evidence="2" id="KW-0378">Hydrolase</keyword>
<dbReference type="GO" id="GO:0016042">
    <property type="term" value="P:lipid catabolic process"/>
    <property type="evidence" value="ECO:0007669"/>
    <property type="project" value="UniProtKB-UniRule"/>
</dbReference>
<dbReference type="OrthoDB" id="9770965at2"/>
<dbReference type="Gene3D" id="3.40.1090.10">
    <property type="entry name" value="Cytosolic phospholipase A2 catalytic domain"/>
    <property type="match status" value="2"/>
</dbReference>
<dbReference type="PANTHER" id="PTHR46394:SF1">
    <property type="entry name" value="PNPLA DOMAIN-CONTAINING PROTEIN"/>
    <property type="match status" value="1"/>
</dbReference>
<keyword evidence="1 2" id="KW-0443">Lipid metabolism</keyword>
<sequence length="296" mass="33729">MKIDGVFSGGGVKAYAFIGALNTIQSRNYTFERVAGTSAGSILASFIAAGYNNEGIKNLLDELDLRTFLDPPKITKIIPGSKWLLLYFQLGLYKGDKFEKWLYNQLAKKKVYTFSDLPKGYLKIVVSDLTLGKLIVIPDDLERVYGIQPDRFPVSRAVRMSSGFPYFFMPRKLQGVRKEKSIIVDGGLLSNFPLWVFDQDSNKLKRPILGLKLSNSYDKIQPRKIANAIDMLYSLFSTMKQAHDARYVSKRELANIIFIPVEDIETTDFSIDDEKKQQLIENGQKHAEEFLKRWTT</sequence>
<dbReference type="RefSeq" id="WP_072887570.1">
    <property type="nucleotide sequence ID" value="NZ_FQVW01000001.1"/>
</dbReference>
<gene>
    <name evidence="4" type="ORF">SAMN05216225_1001460</name>
</gene>
<dbReference type="AlphaFoldDB" id="A0A1M5CZS5"/>
<dbReference type="InterPro" id="IPR016035">
    <property type="entry name" value="Acyl_Trfase/lysoPLipase"/>
</dbReference>
<organism evidence="4 5">
    <name type="scientific">Ornithinibacillus halophilus</name>
    <dbReference type="NCBI Taxonomy" id="930117"/>
    <lineage>
        <taxon>Bacteria</taxon>
        <taxon>Bacillati</taxon>
        <taxon>Bacillota</taxon>
        <taxon>Bacilli</taxon>
        <taxon>Bacillales</taxon>
        <taxon>Bacillaceae</taxon>
        <taxon>Ornithinibacillus</taxon>
    </lineage>
</organism>
<dbReference type="Proteomes" id="UP000183988">
    <property type="component" value="Unassembled WGS sequence"/>
</dbReference>
<dbReference type="CDD" id="cd07207">
    <property type="entry name" value="Pat_ExoU_VipD_like"/>
    <property type="match status" value="1"/>
</dbReference>
<feature type="active site" description="Proton acceptor" evidence="2">
    <location>
        <position position="185"/>
    </location>
</feature>
<dbReference type="PANTHER" id="PTHR46394">
    <property type="entry name" value="ANNEXIN"/>
    <property type="match status" value="1"/>
</dbReference>
<proteinExistence type="predicted"/>
<evidence type="ECO:0000256" key="1">
    <source>
        <dbReference type="ARBA" id="ARBA00023098"/>
    </source>
</evidence>
<keyword evidence="5" id="KW-1185">Reference proteome</keyword>
<dbReference type="GO" id="GO:0016787">
    <property type="term" value="F:hydrolase activity"/>
    <property type="evidence" value="ECO:0007669"/>
    <property type="project" value="UniProtKB-UniRule"/>
</dbReference>
<evidence type="ECO:0000256" key="2">
    <source>
        <dbReference type="PROSITE-ProRule" id="PRU01161"/>
    </source>
</evidence>
<protein>
    <submittedName>
        <fullName evidence="4">NTE family protein</fullName>
    </submittedName>
</protein>
<evidence type="ECO:0000313" key="5">
    <source>
        <dbReference type="Proteomes" id="UP000183988"/>
    </source>
</evidence>